<dbReference type="OrthoDB" id="2379013at2"/>
<keyword evidence="3" id="KW-1185">Reference proteome</keyword>
<evidence type="ECO:0000313" key="2">
    <source>
        <dbReference type="EMBL" id="SNX74347.1"/>
    </source>
</evidence>
<keyword evidence="1" id="KW-0802">TPR repeat</keyword>
<dbReference type="RefSeq" id="WP_097159900.1">
    <property type="nucleotide sequence ID" value="NZ_JBEPMQ010000009.1"/>
</dbReference>
<reference evidence="2 3" key="1">
    <citation type="submission" date="2017-08" db="EMBL/GenBank/DDBJ databases">
        <authorList>
            <person name="de Groot N.N."/>
        </authorList>
    </citation>
    <scope>NUCLEOTIDE SEQUENCE [LARGE SCALE GENOMIC DNA]</scope>
    <source>
        <strain evidence="2 3">JC228</strain>
    </source>
</reference>
<dbReference type="PROSITE" id="PS50005">
    <property type="entry name" value="TPR"/>
    <property type="match status" value="1"/>
</dbReference>
<organism evidence="2 3">
    <name type="scientific">Bacillus oleivorans</name>
    <dbReference type="NCBI Taxonomy" id="1448271"/>
    <lineage>
        <taxon>Bacteria</taxon>
        <taxon>Bacillati</taxon>
        <taxon>Bacillota</taxon>
        <taxon>Bacilli</taxon>
        <taxon>Bacillales</taxon>
        <taxon>Bacillaceae</taxon>
        <taxon>Bacillus</taxon>
    </lineage>
</organism>
<gene>
    <name evidence="2" type="ORF">SAMN05877753_10949</name>
</gene>
<dbReference type="EMBL" id="OAOP01000009">
    <property type="protein sequence ID" value="SNX74347.1"/>
    <property type="molecule type" value="Genomic_DNA"/>
</dbReference>
<accession>A0A285D3F4</accession>
<dbReference type="InterPro" id="IPR011990">
    <property type="entry name" value="TPR-like_helical_dom_sf"/>
</dbReference>
<protein>
    <submittedName>
        <fullName evidence="2">Tetratricopeptide repeat protein</fullName>
    </submittedName>
</protein>
<evidence type="ECO:0000256" key="1">
    <source>
        <dbReference type="PROSITE-ProRule" id="PRU00339"/>
    </source>
</evidence>
<dbReference type="Pfam" id="PF13181">
    <property type="entry name" value="TPR_8"/>
    <property type="match status" value="1"/>
</dbReference>
<evidence type="ECO:0000313" key="3">
    <source>
        <dbReference type="Proteomes" id="UP000219546"/>
    </source>
</evidence>
<proteinExistence type="predicted"/>
<dbReference type="SUPFAM" id="SSF48452">
    <property type="entry name" value="TPR-like"/>
    <property type="match status" value="1"/>
</dbReference>
<name>A0A285D3F4_9BACI</name>
<dbReference type="Proteomes" id="UP000219546">
    <property type="component" value="Unassembled WGS sequence"/>
</dbReference>
<sequence>MNAYLLSQLSDHSVIWIRGMEEINNSAVEDTNGIIFNFQVNDRSFLPYYTIGQLLKQMGTIYSEKTEKMDEVDFAFEHLMNSWKRMDMSSDSVIYSIIRRISRESSATSKLIDQVAEKIVEMVDEIFLSQGKKLIIVINSSEWIDRPSLRVLHRIFKLLSPSKFKLILGFTGDVPSKFELNDPFNMVESISVARTRIFKRLLAEQKPLIVGDIKNQIDFSDYHFLGTENGLMSDAAIALITQNYENAFLACDRVLIPGKMKTEEIFRIIGLVHANLSLYEAAYSAFQEALKYEDHGPKRAHIECLAALLAVKRFYNLDIARTHYEEALKFVDESDTINRLEKGWILNGMSFMETVAASKFEGEEKNNLYDSVLKRELEALALIKNQKDSASLYLKYNLMSNITFLLEIRRDYKSAVEFWKSAFTKLIGDETGYLYRTGMLSWKAGQIEEGVHYLKKSYQTALSQKDRLDSESIVYALGYVNLDIGNYGEAVKFFSEGLKISFILREYTQIEEHMKGYLRASALEGKLDENITTLKAICANFYGNLSEDISEFFKNETPLLREIIFKKPLRHPKTKLSSYHPSVDLEAVPEIDMNEYLIRNSKESSTEKMRKILTRS</sequence>
<dbReference type="AlphaFoldDB" id="A0A285D3F4"/>
<dbReference type="InterPro" id="IPR019734">
    <property type="entry name" value="TPR_rpt"/>
</dbReference>
<dbReference type="Gene3D" id="1.25.40.10">
    <property type="entry name" value="Tetratricopeptide repeat domain"/>
    <property type="match status" value="1"/>
</dbReference>
<feature type="repeat" description="TPR" evidence="1">
    <location>
        <begin position="263"/>
        <end position="296"/>
    </location>
</feature>